<feature type="transmembrane region" description="Helical" evidence="1">
    <location>
        <begin position="65"/>
        <end position="87"/>
    </location>
</feature>
<reference evidence="2 3" key="1">
    <citation type="submission" date="2018-11" db="EMBL/GenBank/DDBJ databases">
        <title>Trebonia kvetii gen.nov., sp.nov., a novel acidophilic actinobacterium, and proposal of the new actinobacterial family Treboniaceae fam. nov.</title>
        <authorList>
            <person name="Rapoport D."/>
            <person name="Sagova-Mareckova M."/>
            <person name="Sedlacek I."/>
            <person name="Provaznik J."/>
            <person name="Kralova S."/>
            <person name="Pavlinic D."/>
            <person name="Benes V."/>
            <person name="Kopecky J."/>
        </authorList>
    </citation>
    <scope>NUCLEOTIDE SEQUENCE [LARGE SCALE GENOMIC DNA]</scope>
    <source>
        <strain evidence="2 3">15Tr583</strain>
    </source>
</reference>
<sequence length="152" mass="16079">MSTTTAAAQAPATPLASFLARRCVWQVCYLAALPAAVLVEVWGLISRAAGVPMRAAGLGAQHASTIYVGMFAMGTMVVTFWFTFAVIAIARFAKNPGRAYLRTVLPLLALSLLVPFTAADTALSTKFTLAAAHLMAGAIIIPVVAWRMARVR</sequence>
<proteinExistence type="predicted"/>
<feature type="transmembrane region" description="Helical" evidence="1">
    <location>
        <begin position="27"/>
        <end position="45"/>
    </location>
</feature>
<keyword evidence="3" id="KW-1185">Reference proteome</keyword>
<keyword evidence="1" id="KW-0472">Membrane</keyword>
<evidence type="ECO:0000313" key="2">
    <source>
        <dbReference type="EMBL" id="TVZ01010.1"/>
    </source>
</evidence>
<keyword evidence="1" id="KW-0812">Transmembrane</keyword>
<accession>A0A6P2BPY1</accession>
<dbReference type="RefSeq" id="WP_145859259.1">
    <property type="nucleotide sequence ID" value="NZ_RPFW01000007.1"/>
</dbReference>
<feature type="transmembrane region" description="Helical" evidence="1">
    <location>
        <begin position="130"/>
        <end position="149"/>
    </location>
</feature>
<dbReference type="Proteomes" id="UP000460272">
    <property type="component" value="Unassembled WGS sequence"/>
</dbReference>
<dbReference type="EMBL" id="RPFW01000007">
    <property type="protein sequence ID" value="TVZ01010.1"/>
    <property type="molecule type" value="Genomic_DNA"/>
</dbReference>
<dbReference type="InterPro" id="IPR045713">
    <property type="entry name" value="DUF6069"/>
</dbReference>
<feature type="transmembrane region" description="Helical" evidence="1">
    <location>
        <begin position="99"/>
        <end position="118"/>
    </location>
</feature>
<dbReference type="OrthoDB" id="4241523at2"/>
<dbReference type="Pfam" id="PF19545">
    <property type="entry name" value="DUF6069"/>
    <property type="match status" value="1"/>
</dbReference>
<organism evidence="2 3">
    <name type="scientific">Trebonia kvetii</name>
    <dbReference type="NCBI Taxonomy" id="2480626"/>
    <lineage>
        <taxon>Bacteria</taxon>
        <taxon>Bacillati</taxon>
        <taxon>Actinomycetota</taxon>
        <taxon>Actinomycetes</taxon>
        <taxon>Streptosporangiales</taxon>
        <taxon>Treboniaceae</taxon>
        <taxon>Trebonia</taxon>
    </lineage>
</organism>
<comment type="caution">
    <text evidence="2">The sequence shown here is derived from an EMBL/GenBank/DDBJ whole genome shotgun (WGS) entry which is preliminary data.</text>
</comment>
<gene>
    <name evidence="2" type="ORF">EAS64_32345</name>
</gene>
<evidence type="ECO:0000256" key="1">
    <source>
        <dbReference type="SAM" id="Phobius"/>
    </source>
</evidence>
<evidence type="ECO:0000313" key="3">
    <source>
        <dbReference type="Proteomes" id="UP000460272"/>
    </source>
</evidence>
<dbReference type="AlphaFoldDB" id="A0A6P2BPY1"/>
<name>A0A6P2BPY1_9ACTN</name>
<protein>
    <submittedName>
        <fullName evidence="2">Uncharacterized protein</fullName>
    </submittedName>
</protein>
<keyword evidence="1" id="KW-1133">Transmembrane helix</keyword>